<accession>A0A919QBF5</accession>
<dbReference type="EMBL" id="BOOA01000017">
    <property type="protein sequence ID" value="GIH24298.1"/>
    <property type="molecule type" value="Genomic_DNA"/>
</dbReference>
<sequence>MRTILGTALGLLMIAALAPPAAAAQARRAVTVHSAWVAVPSGSAPKRDTFTYTLTRQGSRRVLDGTLRDRHGEGSSAYLYISWSPRESWVAFHPGESRVHAPGSTHVTVEFNSPRSVKVRVCDKVQTASRPGCGAWKTVVG</sequence>
<gene>
    <name evidence="2" type="ORF">Aph01nite_26080</name>
</gene>
<dbReference type="Proteomes" id="UP000640052">
    <property type="component" value="Unassembled WGS sequence"/>
</dbReference>
<name>A0A919QBF5_9ACTN</name>
<comment type="caution">
    <text evidence="2">The sequence shown here is derived from an EMBL/GenBank/DDBJ whole genome shotgun (WGS) entry which is preliminary data.</text>
</comment>
<evidence type="ECO:0000256" key="1">
    <source>
        <dbReference type="SAM" id="SignalP"/>
    </source>
</evidence>
<feature type="signal peptide" evidence="1">
    <location>
        <begin position="1"/>
        <end position="23"/>
    </location>
</feature>
<reference evidence="2" key="1">
    <citation type="submission" date="2021-01" db="EMBL/GenBank/DDBJ databases">
        <title>Whole genome shotgun sequence of Acrocarpospora phusangensis NBRC 108782.</title>
        <authorList>
            <person name="Komaki H."/>
            <person name="Tamura T."/>
        </authorList>
    </citation>
    <scope>NUCLEOTIDE SEQUENCE</scope>
    <source>
        <strain evidence="2">NBRC 108782</strain>
    </source>
</reference>
<dbReference type="RefSeq" id="WP_204041066.1">
    <property type="nucleotide sequence ID" value="NZ_BOOA01000017.1"/>
</dbReference>
<evidence type="ECO:0000313" key="3">
    <source>
        <dbReference type="Proteomes" id="UP000640052"/>
    </source>
</evidence>
<organism evidence="2 3">
    <name type="scientific">Acrocarpospora phusangensis</name>
    <dbReference type="NCBI Taxonomy" id="1070424"/>
    <lineage>
        <taxon>Bacteria</taxon>
        <taxon>Bacillati</taxon>
        <taxon>Actinomycetota</taxon>
        <taxon>Actinomycetes</taxon>
        <taxon>Streptosporangiales</taxon>
        <taxon>Streptosporangiaceae</taxon>
        <taxon>Acrocarpospora</taxon>
    </lineage>
</organism>
<dbReference type="AlphaFoldDB" id="A0A919QBF5"/>
<feature type="chain" id="PRO_5038035769" description="Secreted protein" evidence="1">
    <location>
        <begin position="24"/>
        <end position="141"/>
    </location>
</feature>
<evidence type="ECO:0000313" key="2">
    <source>
        <dbReference type="EMBL" id="GIH24298.1"/>
    </source>
</evidence>
<proteinExistence type="predicted"/>
<evidence type="ECO:0008006" key="4">
    <source>
        <dbReference type="Google" id="ProtNLM"/>
    </source>
</evidence>
<protein>
    <recommendedName>
        <fullName evidence="4">Secreted protein</fullName>
    </recommendedName>
</protein>
<keyword evidence="3" id="KW-1185">Reference proteome</keyword>
<keyword evidence="1" id="KW-0732">Signal</keyword>